<proteinExistence type="predicted"/>
<dbReference type="PANTHER" id="PTHR43968:SF6">
    <property type="entry name" value="GLUTATHIONE S-TRANSFERASE OMEGA"/>
    <property type="match status" value="1"/>
</dbReference>
<gene>
    <name evidence="2" type="primary">ureX</name>
    <name evidence="2" type="ORF">SAMEA1410922_02028</name>
</gene>
<comment type="caution">
    <text evidence="2">The sequence shown here is derived from an EMBL/GenBank/DDBJ whole genome shotgun (WGS) entry which is preliminary data.</text>
</comment>
<dbReference type="InterPro" id="IPR004045">
    <property type="entry name" value="Glutathione_S-Trfase_N"/>
</dbReference>
<dbReference type="Gene3D" id="3.40.30.10">
    <property type="entry name" value="Glutaredoxin"/>
    <property type="match status" value="1"/>
</dbReference>
<dbReference type="PANTHER" id="PTHR43968">
    <property type="match status" value="1"/>
</dbReference>
<dbReference type="Proteomes" id="UP000308167">
    <property type="component" value="Unassembled WGS sequence"/>
</dbReference>
<protein>
    <submittedName>
        <fullName evidence="2">UreX</fullName>
    </submittedName>
</protein>
<dbReference type="InterPro" id="IPR036249">
    <property type="entry name" value="Thioredoxin-like_sf"/>
</dbReference>
<dbReference type="Pfam" id="PF13409">
    <property type="entry name" value="GST_N_2"/>
    <property type="match status" value="1"/>
</dbReference>
<dbReference type="InterPro" id="IPR050983">
    <property type="entry name" value="GST_Omega/HSP26"/>
</dbReference>
<keyword evidence="3" id="KW-1185">Reference proteome</keyword>
<dbReference type="Gene3D" id="1.20.1050.10">
    <property type="match status" value="1"/>
</dbReference>
<evidence type="ECO:0000313" key="2">
    <source>
        <dbReference type="EMBL" id="VTU09475.1"/>
    </source>
</evidence>
<name>A0ABY6TM15_9PAST</name>
<dbReference type="SUPFAM" id="SSF52833">
    <property type="entry name" value="Thioredoxin-like"/>
    <property type="match status" value="1"/>
</dbReference>
<dbReference type="EMBL" id="CABFKI010000016">
    <property type="protein sequence ID" value="VTU09475.1"/>
    <property type="molecule type" value="Genomic_DNA"/>
</dbReference>
<dbReference type="PROSITE" id="PS50404">
    <property type="entry name" value="GST_NTER"/>
    <property type="match status" value="1"/>
</dbReference>
<accession>A0ABY6TM15</accession>
<dbReference type="CDD" id="cd03049">
    <property type="entry name" value="GST_N_3"/>
    <property type="match status" value="1"/>
</dbReference>
<evidence type="ECO:0000259" key="1">
    <source>
        <dbReference type="PROSITE" id="PS50404"/>
    </source>
</evidence>
<reference evidence="2 3" key="1">
    <citation type="submission" date="2019-05" db="EMBL/GenBank/DDBJ databases">
        <authorList>
            <consortium name="Pathogen Informatics"/>
        </authorList>
    </citation>
    <scope>NUCLEOTIDE SEQUENCE [LARGE SCALE GENOMIC DNA]</scope>
    <source>
        <strain evidence="2 3">NM319</strain>
    </source>
</reference>
<feature type="domain" description="GST N-terminal" evidence="1">
    <location>
        <begin position="1"/>
        <end position="82"/>
    </location>
</feature>
<sequence length="205" mass="23668">MMKLWYSTTSAFARKVLTVMKHHHLEDKIELQRVSVAADSNSPHNQDNPLGRIPALQRNCGNWLFGSLLICEYLDYKGKESKLFPEAGKARWAALALHNLADGISENTTPMVTEKKFRPENEWWTSRYAQVAERNARSFTQMEQAIQPFGYELNIGSLTAVCLIDWWAFRQEFLGYDLALHHPALVKWAAEMNARYPELSETMYK</sequence>
<organism evidence="2 3">
    <name type="scientific">Actinobacillus porcinus</name>
    <dbReference type="NCBI Taxonomy" id="51048"/>
    <lineage>
        <taxon>Bacteria</taxon>
        <taxon>Pseudomonadati</taxon>
        <taxon>Pseudomonadota</taxon>
        <taxon>Gammaproteobacteria</taxon>
        <taxon>Pasteurellales</taxon>
        <taxon>Pasteurellaceae</taxon>
        <taxon>Actinobacillus</taxon>
    </lineage>
</organism>
<evidence type="ECO:0000313" key="3">
    <source>
        <dbReference type="Proteomes" id="UP000308167"/>
    </source>
</evidence>